<dbReference type="InterPro" id="IPR020095">
    <property type="entry name" value="PsdUridine_synth_TruA_C"/>
</dbReference>
<dbReference type="PIRSF" id="PIRSF001430">
    <property type="entry name" value="tRNA_psdUrid_synth"/>
    <property type="match status" value="1"/>
</dbReference>
<feature type="domain" description="Pseudouridine synthase I TruA alpha/beta" evidence="4">
    <location>
        <begin position="10"/>
        <end position="109"/>
    </location>
</feature>
<reference evidence="5" key="1">
    <citation type="submission" date="2018-05" db="EMBL/GenBank/DDBJ databases">
        <authorList>
            <person name="Lanie J.A."/>
            <person name="Ng W.-L."/>
            <person name="Kazmierczak K.M."/>
            <person name="Andrzejewski T.M."/>
            <person name="Davidsen T.M."/>
            <person name="Wayne K.J."/>
            <person name="Tettelin H."/>
            <person name="Glass J.I."/>
            <person name="Rusch D."/>
            <person name="Podicherti R."/>
            <person name="Tsui H.-C.T."/>
            <person name="Winkler M.E."/>
        </authorList>
    </citation>
    <scope>NUCLEOTIDE SEQUENCE</scope>
</reference>
<feature type="domain" description="Pseudouridine synthase I TruA alpha/beta" evidence="4">
    <location>
        <begin position="149"/>
        <end position="243"/>
    </location>
</feature>
<dbReference type="InterPro" id="IPR001406">
    <property type="entry name" value="PsdUridine_synth_TruA"/>
</dbReference>
<name>A0A382HL64_9ZZZZ</name>
<dbReference type="EMBL" id="UINC01061937">
    <property type="protein sequence ID" value="SVB88040.1"/>
    <property type="molecule type" value="Genomic_DNA"/>
</dbReference>
<evidence type="ECO:0000256" key="1">
    <source>
        <dbReference type="ARBA" id="ARBA00009375"/>
    </source>
</evidence>
<evidence type="ECO:0000313" key="5">
    <source>
        <dbReference type="EMBL" id="SVB88040.1"/>
    </source>
</evidence>
<feature type="non-terminal residue" evidence="5">
    <location>
        <position position="243"/>
    </location>
</feature>
<dbReference type="Pfam" id="PF01416">
    <property type="entry name" value="PseudoU_synth_1"/>
    <property type="match status" value="2"/>
</dbReference>
<dbReference type="GO" id="GO:0003723">
    <property type="term" value="F:RNA binding"/>
    <property type="evidence" value="ECO:0007669"/>
    <property type="project" value="InterPro"/>
</dbReference>
<keyword evidence="2" id="KW-0819">tRNA processing</keyword>
<dbReference type="NCBIfam" id="TIGR00071">
    <property type="entry name" value="hisT_truA"/>
    <property type="match status" value="1"/>
</dbReference>
<dbReference type="PANTHER" id="PTHR11142:SF0">
    <property type="entry name" value="TRNA PSEUDOURIDINE SYNTHASE-LIKE 1"/>
    <property type="match status" value="1"/>
</dbReference>
<dbReference type="Gene3D" id="3.30.70.660">
    <property type="entry name" value="Pseudouridine synthase I, catalytic domain, C-terminal subdomain"/>
    <property type="match status" value="1"/>
</dbReference>
<keyword evidence="3" id="KW-0413">Isomerase</keyword>
<dbReference type="Gene3D" id="3.30.70.580">
    <property type="entry name" value="Pseudouridine synthase I, catalytic domain, N-terminal subdomain"/>
    <property type="match status" value="1"/>
</dbReference>
<dbReference type="AlphaFoldDB" id="A0A382HL64"/>
<dbReference type="FunFam" id="3.30.70.580:FF:000001">
    <property type="entry name" value="tRNA pseudouridine synthase A"/>
    <property type="match status" value="1"/>
</dbReference>
<dbReference type="GO" id="GO:0031119">
    <property type="term" value="P:tRNA pseudouridine synthesis"/>
    <property type="evidence" value="ECO:0007669"/>
    <property type="project" value="TreeGrafter"/>
</dbReference>
<dbReference type="HAMAP" id="MF_00171">
    <property type="entry name" value="TruA"/>
    <property type="match status" value="1"/>
</dbReference>
<gene>
    <name evidence="5" type="ORF">METZ01_LOCUS240894</name>
</gene>
<dbReference type="InterPro" id="IPR020094">
    <property type="entry name" value="TruA/RsuA/RluB/E/F_N"/>
</dbReference>
<organism evidence="5">
    <name type="scientific">marine metagenome</name>
    <dbReference type="NCBI Taxonomy" id="408172"/>
    <lineage>
        <taxon>unclassified sequences</taxon>
        <taxon>metagenomes</taxon>
        <taxon>ecological metagenomes</taxon>
    </lineage>
</organism>
<dbReference type="GO" id="GO:0009982">
    <property type="term" value="F:pseudouridine synthase activity"/>
    <property type="evidence" value="ECO:0007669"/>
    <property type="project" value="InterPro"/>
</dbReference>
<dbReference type="PANTHER" id="PTHR11142">
    <property type="entry name" value="PSEUDOURIDYLATE SYNTHASE"/>
    <property type="match status" value="1"/>
</dbReference>
<proteinExistence type="inferred from homology"/>
<dbReference type="InterPro" id="IPR020103">
    <property type="entry name" value="PsdUridine_synth_cat_dom_sf"/>
</dbReference>
<evidence type="ECO:0000256" key="3">
    <source>
        <dbReference type="ARBA" id="ARBA00023235"/>
    </source>
</evidence>
<dbReference type="SUPFAM" id="SSF55120">
    <property type="entry name" value="Pseudouridine synthase"/>
    <property type="match status" value="1"/>
</dbReference>
<evidence type="ECO:0000259" key="4">
    <source>
        <dbReference type="Pfam" id="PF01416"/>
    </source>
</evidence>
<dbReference type="InterPro" id="IPR020097">
    <property type="entry name" value="PsdUridine_synth_TruA_a/b_dom"/>
</dbReference>
<protein>
    <recommendedName>
        <fullName evidence="4">Pseudouridine synthase I TruA alpha/beta domain-containing protein</fullName>
    </recommendedName>
</protein>
<accession>A0A382HL64</accession>
<comment type="similarity">
    <text evidence="1">Belongs to the tRNA pseudouridine synthase TruA family.</text>
</comment>
<sequence>MDNIKLKLTVAYDGTRYKGWQVQKNGVTVQQRIEEALQRLFPSVTRIHSSSRTDTGVHARGMVAHVEVPKAEYRIEERKLRLALNSFLPDDVRVMQAKRVPMTFHARFDASGKQYRYSVWNHPVMDPLQNNTAWHVPRELDFERMQRGAKHFVGKRDFRAFAVKREYEMRSTVRTVTACKVYKKESLLMWVIDGDGFLYKMCRGIVGTLVEVGTGKLKPGDVRDILKSCDRSRAGVTAPPHGL</sequence>
<evidence type="ECO:0000256" key="2">
    <source>
        <dbReference type="ARBA" id="ARBA00022694"/>
    </source>
</evidence>
<dbReference type="CDD" id="cd02570">
    <property type="entry name" value="PseudoU_synth_EcTruA"/>
    <property type="match status" value="1"/>
</dbReference>